<comment type="caution">
    <text evidence="2">The sequence shown here is derived from an EMBL/GenBank/DDBJ whole genome shotgun (WGS) entry which is preliminary data.</text>
</comment>
<gene>
    <name evidence="2" type="ORF">Q8F55_003667</name>
</gene>
<evidence type="ECO:0000313" key="2">
    <source>
        <dbReference type="EMBL" id="KAL1409671.1"/>
    </source>
</evidence>
<keyword evidence="3" id="KW-1185">Reference proteome</keyword>
<proteinExistence type="predicted"/>
<evidence type="ECO:0000256" key="1">
    <source>
        <dbReference type="SAM" id="MobiDB-lite"/>
    </source>
</evidence>
<dbReference type="EMBL" id="JBBXJM010000003">
    <property type="protein sequence ID" value="KAL1409671.1"/>
    <property type="molecule type" value="Genomic_DNA"/>
</dbReference>
<feature type="compositionally biased region" description="Low complexity" evidence="1">
    <location>
        <begin position="33"/>
        <end position="45"/>
    </location>
</feature>
<sequence length="74" mass="7986">MPQPPASRSEQVQILTAHKGWIMPAYLLKLSPRSSRRSPNLESNELQAIPSSPSKLRVPASPQPPAAPLAAHAQ</sequence>
<protein>
    <submittedName>
        <fullName evidence="2">Uncharacterized protein</fullName>
    </submittedName>
</protein>
<evidence type="ECO:0000313" key="3">
    <source>
        <dbReference type="Proteomes" id="UP001565368"/>
    </source>
</evidence>
<organism evidence="2 3">
    <name type="scientific">Vanrija albida</name>
    <dbReference type="NCBI Taxonomy" id="181172"/>
    <lineage>
        <taxon>Eukaryota</taxon>
        <taxon>Fungi</taxon>
        <taxon>Dikarya</taxon>
        <taxon>Basidiomycota</taxon>
        <taxon>Agaricomycotina</taxon>
        <taxon>Tremellomycetes</taxon>
        <taxon>Trichosporonales</taxon>
        <taxon>Trichosporonaceae</taxon>
        <taxon>Vanrija</taxon>
    </lineage>
</organism>
<accession>A0ABR3Q4T8</accession>
<dbReference type="Proteomes" id="UP001565368">
    <property type="component" value="Unassembled WGS sequence"/>
</dbReference>
<dbReference type="GeneID" id="95984710"/>
<reference evidence="2 3" key="1">
    <citation type="submission" date="2023-08" db="EMBL/GenBank/DDBJ databases">
        <title>Annotated Genome Sequence of Vanrija albida AlHP1.</title>
        <authorList>
            <person name="Herzog R."/>
        </authorList>
    </citation>
    <scope>NUCLEOTIDE SEQUENCE [LARGE SCALE GENOMIC DNA]</scope>
    <source>
        <strain evidence="2 3">AlHP1</strain>
    </source>
</reference>
<name>A0ABR3Q4T8_9TREE</name>
<dbReference type="RefSeq" id="XP_069209615.1">
    <property type="nucleotide sequence ID" value="XM_069352197.1"/>
</dbReference>
<feature type="region of interest" description="Disordered" evidence="1">
    <location>
        <begin position="33"/>
        <end position="74"/>
    </location>
</feature>